<organism evidence="2 3">
    <name type="scientific">Streptomyces antimycoticus</name>
    <dbReference type="NCBI Taxonomy" id="68175"/>
    <lineage>
        <taxon>Bacteria</taxon>
        <taxon>Bacillati</taxon>
        <taxon>Actinomycetota</taxon>
        <taxon>Actinomycetes</taxon>
        <taxon>Kitasatosporales</taxon>
        <taxon>Streptomycetaceae</taxon>
        <taxon>Streptomyces</taxon>
        <taxon>Streptomyces violaceusniger group</taxon>
    </lineage>
</organism>
<accession>A0A499V7E0</accession>
<evidence type="ECO:0000313" key="3">
    <source>
        <dbReference type="Proteomes" id="UP000463951"/>
    </source>
</evidence>
<evidence type="ECO:0000256" key="1">
    <source>
        <dbReference type="SAM" id="MobiDB-lite"/>
    </source>
</evidence>
<name>A0A499V7E0_9ACTN</name>
<gene>
    <name evidence="2" type="ORF">SSPO_047750</name>
</gene>
<reference evidence="2 3" key="1">
    <citation type="journal article" date="2020" name="Int. J. Syst. Evol. Microbiol.">
        <title>Reclassification of Streptomyces castelarensis and Streptomyces sporoclivatus as later heterotypic synonyms of Streptomyces antimycoticus.</title>
        <authorList>
            <person name="Komaki H."/>
            <person name="Tamura T."/>
        </authorList>
    </citation>
    <scope>NUCLEOTIDE SEQUENCE [LARGE SCALE GENOMIC DNA]</scope>
    <source>
        <strain evidence="2 3">NBRC 100767</strain>
    </source>
</reference>
<dbReference type="AlphaFoldDB" id="A0A499V7E0"/>
<feature type="region of interest" description="Disordered" evidence="1">
    <location>
        <begin position="1"/>
        <end position="36"/>
    </location>
</feature>
<proteinExistence type="predicted"/>
<dbReference type="EMBL" id="AP019620">
    <property type="protein sequence ID" value="BBJ42057.1"/>
    <property type="molecule type" value="Genomic_DNA"/>
</dbReference>
<sequence>MTSSRQRTPAARMVTSETTMSMIGPPPMSSSRLSAWAKEPKKASLSAPVPEAMASVTASVAVTTV</sequence>
<evidence type="ECO:0000313" key="2">
    <source>
        <dbReference type="EMBL" id="BBJ42057.1"/>
    </source>
</evidence>
<dbReference type="Proteomes" id="UP000463951">
    <property type="component" value="Chromosome"/>
</dbReference>
<protein>
    <submittedName>
        <fullName evidence="2">Uncharacterized protein</fullName>
    </submittedName>
</protein>